<protein>
    <submittedName>
        <fullName evidence="1">Uncharacterized protein</fullName>
    </submittedName>
</protein>
<accession>A0A0E9XLC2</accession>
<proteinExistence type="predicted"/>
<dbReference type="AlphaFoldDB" id="A0A0E9XLC2"/>
<reference evidence="1" key="2">
    <citation type="journal article" date="2015" name="Fish Shellfish Immunol.">
        <title>Early steps in the European eel (Anguilla anguilla)-Vibrio vulnificus interaction in the gills: Role of the RtxA13 toxin.</title>
        <authorList>
            <person name="Callol A."/>
            <person name="Pajuelo D."/>
            <person name="Ebbesson L."/>
            <person name="Teles M."/>
            <person name="MacKenzie S."/>
            <person name="Amaro C."/>
        </authorList>
    </citation>
    <scope>NUCLEOTIDE SEQUENCE</scope>
</reference>
<evidence type="ECO:0000313" key="1">
    <source>
        <dbReference type="EMBL" id="JAI02631.1"/>
    </source>
</evidence>
<reference evidence="1" key="1">
    <citation type="submission" date="2014-11" db="EMBL/GenBank/DDBJ databases">
        <authorList>
            <person name="Amaro Gonzalez C."/>
        </authorList>
    </citation>
    <scope>NUCLEOTIDE SEQUENCE</scope>
</reference>
<sequence length="26" mass="3067">MMRRRIKLHFPEGVMLDTCTAPSTFQ</sequence>
<organism evidence="1">
    <name type="scientific">Anguilla anguilla</name>
    <name type="common">European freshwater eel</name>
    <name type="synonym">Muraena anguilla</name>
    <dbReference type="NCBI Taxonomy" id="7936"/>
    <lineage>
        <taxon>Eukaryota</taxon>
        <taxon>Metazoa</taxon>
        <taxon>Chordata</taxon>
        <taxon>Craniata</taxon>
        <taxon>Vertebrata</taxon>
        <taxon>Euteleostomi</taxon>
        <taxon>Actinopterygii</taxon>
        <taxon>Neopterygii</taxon>
        <taxon>Teleostei</taxon>
        <taxon>Anguilliformes</taxon>
        <taxon>Anguillidae</taxon>
        <taxon>Anguilla</taxon>
    </lineage>
</organism>
<name>A0A0E9XLC2_ANGAN</name>
<dbReference type="EMBL" id="GBXM01005947">
    <property type="protein sequence ID" value="JAI02631.1"/>
    <property type="molecule type" value="Transcribed_RNA"/>
</dbReference>